<dbReference type="Proteomes" id="UP000632377">
    <property type="component" value="Unassembled WGS sequence"/>
</dbReference>
<accession>A0ABS1TE78</accession>
<gene>
    <name evidence="2" type="ORF">JK636_18365</name>
</gene>
<evidence type="ECO:0000313" key="3">
    <source>
        <dbReference type="Proteomes" id="UP000632377"/>
    </source>
</evidence>
<protein>
    <submittedName>
        <fullName evidence="2">DUF1287 domain-containing protein</fullName>
    </submittedName>
</protein>
<dbReference type="Pfam" id="PF06940">
    <property type="entry name" value="DUF1287"/>
    <property type="match status" value="1"/>
</dbReference>
<reference evidence="2 3" key="1">
    <citation type="submission" date="2021-01" db="EMBL/GenBank/DDBJ databases">
        <title>Genome public.</title>
        <authorList>
            <person name="Liu C."/>
            <person name="Sun Q."/>
        </authorList>
    </citation>
    <scope>NUCLEOTIDE SEQUENCE [LARGE SCALE GENOMIC DNA]</scope>
    <source>
        <strain evidence="2 3">YIM B02515</strain>
    </source>
</reference>
<dbReference type="RefSeq" id="WP_202750428.1">
    <property type="nucleotide sequence ID" value="NZ_JAESWC010000015.1"/>
</dbReference>
<organism evidence="2 3">
    <name type="scientific">Clostridium rhizosphaerae</name>
    <dbReference type="NCBI Taxonomy" id="2803861"/>
    <lineage>
        <taxon>Bacteria</taxon>
        <taxon>Bacillati</taxon>
        <taxon>Bacillota</taxon>
        <taxon>Clostridia</taxon>
        <taxon>Eubacteriales</taxon>
        <taxon>Clostridiaceae</taxon>
        <taxon>Clostridium</taxon>
    </lineage>
</organism>
<evidence type="ECO:0000256" key="1">
    <source>
        <dbReference type="SAM" id="Phobius"/>
    </source>
</evidence>
<dbReference type="Gene3D" id="3.90.1720.10">
    <property type="entry name" value="endopeptidase domain like (from Nostoc punctiforme)"/>
    <property type="match status" value="1"/>
</dbReference>
<dbReference type="PROSITE" id="PS51257">
    <property type="entry name" value="PROKAR_LIPOPROTEIN"/>
    <property type="match status" value="1"/>
</dbReference>
<keyword evidence="1" id="KW-1133">Transmembrane helix</keyword>
<dbReference type="EMBL" id="JAESWC010000015">
    <property type="protein sequence ID" value="MBL4937678.1"/>
    <property type="molecule type" value="Genomic_DNA"/>
</dbReference>
<proteinExistence type="predicted"/>
<keyword evidence="1" id="KW-0472">Membrane</keyword>
<evidence type="ECO:0000313" key="2">
    <source>
        <dbReference type="EMBL" id="MBL4937678.1"/>
    </source>
</evidence>
<feature type="transmembrane region" description="Helical" evidence="1">
    <location>
        <begin position="6"/>
        <end position="23"/>
    </location>
</feature>
<comment type="caution">
    <text evidence="2">The sequence shown here is derived from an EMBL/GenBank/DDBJ whole genome shotgun (WGS) entry which is preliminary data.</text>
</comment>
<sequence length="233" mass="26756">MKRLIYVLIVLLIIACAGIYIIVKYDINIKYYLELGLKHAKNIKGVEVPEEYSNADNNKNGTPDCIDVVNAARKEAENETIYKDAYYVGGYPPENEGVCTDVIWRGLKGAGIDLKTMVDKDIKQNMNLYPRVNGKPDPNIDFRRVKNLDVFLKRNAENLTKELKPFDVDNLKQWQPGDIVIIMQPFEHIAIVSDKRDKDGVPKVIHNTTPHAKESSSLVYWAPNIYGHYRWKY</sequence>
<keyword evidence="3" id="KW-1185">Reference proteome</keyword>
<dbReference type="InterPro" id="IPR009706">
    <property type="entry name" value="DUF1287"/>
</dbReference>
<name>A0ABS1TE78_9CLOT</name>
<keyword evidence="1" id="KW-0812">Transmembrane</keyword>